<evidence type="ECO:0000256" key="11">
    <source>
        <dbReference type="ARBA" id="ARBA00047984"/>
    </source>
</evidence>
<feature type="compositionally biased region" description="Basic and acidic residues" evidence="13">
    <location>
        <begin position="85"/>
        <end position="95"/>
    </location>
</feature>
<evidence type="ECO:0000256" key="6">
    <source>
        <dbReference type="ARBA" id="ARBA00022806"/>
    </source>
</evidence>
<gene>
    <name evidence="16" type="ORF">ROZALSC1DRAFT_23354</name>
</gene>
<evidence type="ECO:0000256" key="4">
    <source>
        <dbReference type="ARBA" id="ARBA00022741"/>
    </source>
</evidence>
<dbReference type="Pfam" id="PF00270">
    <property type="entry name" value="DEAD"/>
    <property type="match status" value="1"/>
</dbReference>
<dbReference type="Proteomes" id="UP000281549">
    <property type="component" value="Unassembled WGS sequence"/>
</dbReference>
<dbReference type="SMART" id="SM00847">
    <property type="entry name" value="HA2"/>
    <property type="match status" value="1"/>
</dbReference>
<evidence type="ECO:0000256" key="8">
    <source>
        <dbReference type="ARBA" id="ARBA00023187"/>
    </source>
</evidence>
<feature type="non-terminal residue" evidence="16">
    <location>
        <position position="924"/>
    </location>
</feature>
<dbReference type="Gene3D" id="1.20.120.1080">
    <property type="match status" value="1"/>
</dbReference>
<keyword evidence="5 16" id="KW-0378">Hydrolase</keyword>
<dbReference type="GO" id="GO:0016787">
    <property type="term" value="F:hydrolase activity"/>
    <property type="evidence" value="ECO:0007669"/>
    <property type="project" value="UniProtKB-KW"/>
</dbReference>
<dbReference type="EMBL" id="ML005496">
    <property type="protein sequence ID" value="RKP18310.1"/>
    <property type="molecule type" value="Genomic_DNA"/>
</dbReference>
<dbReference type="InterPro" id="IPR014001">
    <property type="entry name" value="Helicase_ATP-bd"/>
</dbReference>
<accession>A0A4P9YIY6</accession>
<comment type="subcellular location">
    <subcellularLocation>
        <location evidence="1">Nucleus</location>
    </subcellularLocation>
</comment>
<evidence type="ECO:0000256" key="7">
    <source>
        <dbReference type="ARBA" id="ARBA00022840"/>
    </source>
</evidence>
<dbReference type="PROSITE" id="PS51194">
    <property type="entry name" value="HELICASE_CTER"/>
    <property type="match status" value="1"/>
</dbReference>
<keyword evidence="4" id="KW-0547">Nucleotide-binding</keyword>
<comment type="similarity">
    <text evidence="10">Belongs to the DEAD box helicase family. DEAH subfamily. PRP16 sub-subfamily.</text>
</comment>
<dbReference type="PANTHER" id="PTHR18934:SF91">
    <property type="entry name" value="PRE-MRNA-SPLICING FACTOR ATP-DEPENDENT RNA HELICASE PRP16"/>
    <property type="match status" value="1"/>
</dbReference>
<feature type="compositionally biased region" description="Basic and acidic residues" evidence="13">
    <location>
        <begin position="58"/>
        <end position="67"/>
    </location>
</feature>
<evidence type="ECO:0000313" key="17">
    <source>
        <dbReference type="Proteomes" id="UP000281549"/>
    </source>
</evidence>
<dbReference type="PANTHER" id="PTHR18934">
    <property type="entry name" value="ATP-DEPENDENT RNA HELICASE"/>
    <property type="match status" value="1"/>
</dbReference>
<dbReference type="Pfam" id="PF00271">
    <property type="entry name" value="Helicase_C"/>
    <property type="match status" value="1"/>
</dbReference>
<dbReference type="CDD" id="cd18791">
    <property type="entry name" value="SF2_C_RHA"/>
    <property type="match status" value="1"/>
</dbReference>
<dbReference type="Gene3D" id="3.40.50.300">
    <property type="entry name" value="P-loop containing nucleotide triphosphate hydrolases"/>
    <property type="match status" value="2"/>
</dbReference>
<name>A0A4P9YIY6_ROZAC</name>
<evidence type="ECO:0000256" key="13">
    <source>
        <dbReference type="SAM" id="MobiDB-lite"/>
    </source>
</evidence>
<dbReference type="EC" id="3.6.4.13" evidence="2"/>
<dbReference type="SUPFAM" id="SSF52540">
    <property type="entry name" value="P-loop containing nucleoside triphosphate hydrolases"/>
    <property type="match status" value="1"/>
</dbReference>
<feature type="compositionally biased region" description="Polar residues" evidence="13">
    <location>
        <begin position="108"/>
        <end position="141"/>
    </location>
</feature>
<dbReference type="SMART" id="SM00487">
    <property type="entry name" value="DEXDc"/>
    <property type="match status" value="1"/>
</dbReference>
<dbReference type="InterPro" id="IPR048333">
    <property type="entry name" value="HA2_WH"/>
</dbReference>
<evidence type="ECO:0000259" key="15">
    <source>
        <dbReference type="PROSITE" id="PS51194"/>
    </source>
</evidence>
<dbReference type="AlphaFoldDB" id="A0A4P9YIY6"/>
<dbReference type="FunFam" id="3.40.50.300:FF:000007">
    <property type="entry name" value="Pre-mRNA-splicing factor ATP-dependent RNA helicase"/>
    <property type="match status" value="1"/>
</dbReference>
<dbReference type="GO" id="GO:0005681">
    <property type="term" value="C:spliceosomal complex"/>
    <property type="evidence" value="ECO:0007669"/>
    <property type="project" value="UniProtKB-ARBA"/>
</dbReference>
<dbReference type="GO" id="GO:0003723">
    <property type="term" value="F:RNA binding"/>
    <property type="evidence" value="ECO:0007669"/>
    <property type="project" value="TreeGrafter"/>
</dbReference>
<dbReference type="InterPro" id="IPR027417">
    <property type="entry name" value="P-loop_NTPase"/>
</dbReference>
<dbReference type="InterPro" id="IPR011545">
    <property type="entry name" value="DEAD/DEAH_box_helicase_dom"/>
</dbReference>
<dbReference type="InterPro" id="IPR007502">
    <property type="entry name" value="Helicase-assoc_dom"/>
</dbReference>
<evidence type="ECO:0000313" key="16">
    <source>
        <dbReference type="EMBL" id="RKP18310.1"/>
    </source>
</evidence>
<feature type="domain" description="Helicase C-terminal" evidence="15">
    <location>
        <begin position="576"/>
        <end position="759"/>
    </location>
</feature>
<evidence type="ECO:0000256" key="12">
    <source>
        <dbReference type="ARBA" id="ARBA00070009"/>
    </source>
</evidence>
<evidence type="ECO:0000256" key="1">
    <source>
        <dbReference type="ARBA" id="ARBA00004123"/>
    </source>
</evidence>
<feature type="compositionally biased region" description="Basic and acidic residues" evidence="13">
    <location>
        <begin position="145"/>
        <end position="157"/>
    </location>
</feature>
<protein>
    <recommendedName>
        <fullName evidence="12">Pre-mRNA-splicing factor ATP-dependent RNA helicase PRP16</fullName>
        <ecNumber evidence="2">3.6.4.13</ecNumber>
    </recommendedName>
</protein>
<dbReference type="Pfam" id="PF21010">
    <property type="entry name" value="HA2_C"/>
    <property type="match status" value="1"/>
</dbReference>
<dbReference type="FunFam" id="1.20.120.1080:FF:000018">
    <property type="entry name" value="Pre-mRNA-splicing factor ATP-dependent RNA helicase prp16"/>
    <property type="match status" value="1"/>
</dbReference>
<dbReference type="FunFam" id="3.40.50.300:FF:000313">
    <property type="entry name" value="Pre-mRNA-splicing factor ATP-dependent RNA helicase PRP16"/>
    <property type="match status" value="1"/>
</dbReference>
<evidence type="ECO:0000256" key="10">
    <source>
        <dbReference type="ARBA" id="ARBA00038040"/>
    </source>
</evidence>
<dbReference type="PROSITE" id="PS00690">
    <property type="entry name" value="DEAH_ATP_HELICASE"/>
    <property type="match status" value="1"/>
</dbReference>
<reference evidence="17" key="1">
    <citation type="journal article" date="2018" name="Nat. Microbiol.">
        <title>Leveraging single-cell genomics to expand the fungal tree of life.</title>
        <authorList>
            <person name="Ahrendt S.R."/>
            <person name="Quandt C.A."/>
            <person name="Ciobanu D."/>
            <person name="Clum A."/>
            <person name="Salamov A."/>
            <person name="Andreopoulos B."/>
            <person name="Cheng J.F."/>
            <person name="Woyke T."/>
            <person name="Pelin A."/>
            <person name="Henrissat B."/>
            <person name="Reynolds N.K."/>
            <person name="Benny G.L."/>
            <person name="Smith M.E."/>
            <person name="James T.Y."/>
            <person name="Grigoriev I.V."/>
        </authorList>
    </citation>
    <scope>NUCLEOTIDE SEQUENCE [LARGE SCALE GENOMIC DNA]</scope>
    <source>
        <strain evidence="17">CSF55</strain>
    </source>
</reference>
<dbReference type="SMART" id="SM00490">
    <property type="entry name" value="HELICc"/>
    <property type="match status" value="1"/>
</dbReference>
<feature type="region of interest" description="Disordered" evidence="13">
    <location>
        <begin position="1"/>
        <end position="37"/>
    </location>
</feature>
<keyword evidence="9" id="KW-0539">Nucleus</keyword>
<dbReference type="InterPro" id="IPR001650">
    <property type="entry name" value="Helicase_C-like"/>
</dbReference>
<dbReference type="InterPro" id="IPR002464">
    <property type="entry name" value="DNA/RNA_helicase_DEAH_CS"/>
</dbReference>
<keyword evidence="3" id="KW-0507">mRNA processing</keyword>
<dbReference type="PROSITE" id="PS51192">
    <property type="entry name" value="HELICASE_ATP_BIND_1"/>
    <property type="match status" value="1"/>
</dbReference>
<organism evidence="16 17">
    <name type="scientific">Rozella allomycis (strain CSF55)</name>
    <dbReference type="NCBI Taxonomy" id="988480"/>
    <lineage>
        <taxon>Eukaryota</taxon>
        <taxon>Fungi</taxon>
        <taxon>Fungi incertae sedis</taxon>
        <taxon>Cryptomycota</taxon>
        <taxon>Cryptomycota incertae sedis</taxon>
        <taxon>Rozella</taxon>
    </lineage>
</organism>
<evidence type="ECO:0000259" key="14">
    <source>
        <dbReference type="PROSITE" id="PS51192"/>
    </source>
</evidence>
<keyword evidence="7" id="KW-0067">ATP-binding</keyword>
<feature type="domain" description="Helicase ATP-binding" evidence="14">
    <location>
        <begin position="399"/>
        <end position="562"/>
    </location>
</feature>
<dbReference type="GO" id="GO:0000398">
    <property type="term" value="P:mRNA splicing, via spliceosome"/>
    <property type="evidence" value="ECO:0007669"/>
    <property type="project" value="UniProtKB-ARBA"/>
</dbReference>
<keyword evidence="6" id="KW-0347">Helicase</keyword>
<comment type="catalytic activity">
    <reaction evidence="11">
        <text>ATP + H2O = ADP + phosphate + H(+)</text>
        <dbReference type="Rhea" id="RHEA:13065"/>
        <dbReference type="ChEBI" id="CHEBI:15377"/>
        <dbReference type="ChEBI" id="CHEBI:15378"/>
        <dbReference type="ChEBI" id="CHEBI:30616"/>
        <dbReference type="ChEBI" id="CHEBI:43474"/>
        <dbReference type="ChEBI" id="CHEBI:456216"/>
        <dbReference type="EC" id="3.6.4.13"/>
    </reaction>
</comment>
<feature type="region of interest" description="Disordered" evidence="13">
    <location>
        <begin position="49"/>
        <end position="157"/>
    </location>
</feature>
<evidence type="ECO:0000256" key="3">
    <source>
        <dbReference type="ARBA" id="ARBA00022664"/>
    </source>
</evidence>
<dbReference type="GO" id="GO:0005524">
    <property type="term" value="F:ATP binding"/>
    <property type="evidence" value="ECO:0007669"/>
    <property type="project" value="UniProtKB-KW"/>
</dbReference>
<evidence type="ECO:0000256" key="9">
    <source>
        <dbReference type="ARBA" id="ARBA00023242"/>
    </source>
</evidence>
<dbReference type="GO" id="GO:0034458">
    <property type="term" value="F:3'-5' RNA helicase activity"/>
    <property type="evidence" value="ECO:0007669"/>
    <property type="project" value="TreeGrafter"/>
</dbReference>
<proteinExistence type="inferred from homology"/>
<keyword evidence="8" id="KW-0508">mRNA splicing</keyword>
<evidence type="ECO:0000256" key="2">
    <source>
        <dbReference type="ARBA" id="ARBA00012552"/>
    </source>
</evidence>
<dbReference type="Pfam" id="PF04408">
    <property type="entry name" value="WHD_HA2"/>
    <property type="match status" value="1"/>
</dbReference>
<evidence type="ECO:0000256" key="5">
    <source>
        <dbReference type="ARBA" id="ARBA00022801"/>
    </source>
</evidence>
<sequence>MNEKVKAPKFPQKFKKPLKTKRFETPNAEPGGVNDAALERARQREVKRLNDSAMVFTTKRESEKGEESENANVEAVPNAELAQGNREEKRSERIVRGSTNVKRRMEMNSVSRHSGRVSTARTGASGKSPSRSTVVRQSWENATPRMDDRGNARETGKSVIDEDYTEEDFKLGKDPLYRKWKQEQKQLDRAWYDDTEDDHTAEDADHNPFAQFEDLVQKVQKEPRKRMNLRQQMYNKDNERWETNRMLQSGVVERTEIDLNAVDEDHDENRVHILVHDLKPPFLDGKQQMDAILPVKDAASDLAVFSRKGSDTVKRIREEKEKARLMKELEGKVEQVGVIKEDEQVEVKQEQDEVDYKKDAQFSTHLKEKQDAVSAFAKSKSIKEQREYLPAFAVRNELLKVIREHQVVVVVGETGSGKTTQLVQYLMEDGYTVYGKVGCTQPRRVAAMSVAKRVSEEVGCELGQEVGYAIRFEDCTSENTLIKYMTDGVLLRELLREPDVDQYSCIIMDEAHERSLNTDVLMGFLKKVVSRRRDIKLIVTSATMNAERFSMFFGNVPIFNIPGRTFPVEIMFSKTPMEDYVEAAVKQVLTIHLTYPPGDILVFMTGQEDIEVTCQVVREKLQEMENAPNLAVLPIYSQLPADLQAKIFMPSEDGARKCIVATNIAETSLTVDGIMYVVDSGYYKLKVYNPRIGMDALQITPISQANANQRAGRAGRTGAGTCFRLYTEAAYRYEMFESTVPEIQRTNLANVVLLLKSLGIQNLLEFDFMDPPPQETILTSMYQLWVLGALDSIGELTIMGRKMVEFPLDPTMSKMLIVAEQHACTSEVLTIVSMLSVPSVFYRPKDRMEEADSAREKFYVPESDHLTLLNVYNQWRAHNYSDEWCIKMFVHAKAMRKAREVRTQLMDIMKTLKMPYISCGNNWD</sequence>